<evidence type="ECO:0000259" key="4">
    <source>
        <dbReference type="PROSITE" id="PS51379"/>
    </source>
</evidence>
<gene>
    <name evidence="5" type="ORF">HYY65_06365</name>
</gene>
<organism evidence="5 6">
    <name type="scientific">Tectimicrobiota bacterium</name>
    <dbReference type="NCBI Taxonomy" id="2528274"/>
    <lineage>
        <taxon>Bacteria</taxon>
        <taxon>Pseudomonadati</taxon>
        <taxon>Nitrospinota/Tectimicrobiota group</taxon>
        <taxon>Candidatus Tectimicrobiota</taxon>
    </lineage>
</organism>
<proteinExistence type="predicted"/>
<dbReference type="PROSITE" id="PS51379">
    <property type="entry name" value="4FE4S_FER_2"/>
    <property type="match status" value="1"/>
</dbReference>
<evidence type="ECO:0000256" key="2">
    <source>
        <dbReference type="ARBA" id="ARBA00023004"/>
    </source>
</evidence>
<dbReference type="Pfam" id="PF00037">
    <property type="entry name" value="Fer4"/>
    <property type="match status" value="1"/>
</dbReference>
<feature type="non-terminal residue" evidence="5">
    <location>
        <position position="36"/>
    </location>
</feature>
<keyword evidence="1" id="KW-0479">Metal-binding</keyword>
<dbReference type="Gene3D" id="3.30.70.20">
    <property type="match status" value="1"/>
</dbReference>
<dbReference type="InterPro" id="IPR017896">
    <property type="entry name" value="4Fe4S_Fe-S-bd"/>
</dbReference>
<dbReference type="EMBL" id="JACPSX010000110">
    <property type="protein sequence ID" value="MBI3014672.1"/>
    <property type="molecule type" value="Genomic_DNA"/>
</dbReference>
<dbReference type="SUPFAM" id="SSF54862">
    <property type="entry name" value="4Fe-4S ferredoxins"/>
    <property type="match status" value="1"/>
</dbReference>
<evidence type="ECO:0000313" key="6">
    <source>
        <dbReference type="Proteomes" id="UP000741360"/>
    </source>
</evidence>
<keyword evidence="2" id="KW-0408">Iron</keyword>
<reference evidence="5" key="1">
    <citation type="submission" date="2020-07" db="EMBL/GenBank/DDBJ databases">
        <title>Huge and variable diversity of episymbiotic CPR bacteria and DPANN archaea in groundwater ecosystems.</title>
        <authorList>
            <person name="He C.Y."/>
            <person name="Keren R."/>
            <person name="Whittaker M."/>
            <person name="Farag I.F."/>
            <person name="Doudna J."/>
            <person name="Cate J.H.D."/>
            <person name="Banfield J.F."/>
        </authorList>
    </citation>
    <scope>NUCLEOTIDE SEQUENCE</scope>
    <source>
        <strain evidence="5">NC_groundwater_717_Ag_S-0.2um_59_8</strain>
    </source>
</reference>
<dbReference type="GO" id="GO:0051536">
    <property type="term" value="F:iron-sulfur cluster binding"/>
    <property type="evidence" value="ECO:0007669"/>
    <property type="project" value="UniProtKB-KW"/>
</dbReference>
<keyword evidence="3" id="KW-0411">Iron-sulfur</keyword>
<comment type="caution">
    <text evidence="5">The sequence shown here is derived from an EMBL/GenBank/DDBJ whole genome shotgun (WGS) entry which is preliminary data.</text>
</comment>
<dbReference type="GO" id="GO:0046872">
    <property type="term" value="F:metal ion binding"/>
    <property type="evidence" value="ECO:0007669"/>
    <property type="project" value="UniProtKB-KW"/>
</dbReference>
<protein>
    <submittedName>
        <fullName evidence="5">4Fe-4S binding protein</fullName>
    </submittedName>
</protein>
<feature type="domain" description="4Fe-4S ferredoxin-type" evidence="4">
    <location>
        <begin position="1"/>
        <end position="29"/>
    </location>
</feature>
<accession>A0A932GPT0</accession>
<evidence type="ECO:0000313" key="5">
    <source>
        <dbReference type="EMBL" id="MBI3014672.1"/>
    </source>
</evidence>
<dbReference type="PROSITE" id="PS00198">
    <property type="entry name" value="4FE4S_FER_1"/>
    <property type="match status" value="1"/>
</dbReference>
<evidence type="ECO:0000256" key="1">
    <source>
        <dbReference type="ARBA" id="ARBA00022723"/>
    </source>
</evidence>
<sequence length="36" mass="3943">MALLINEECINCAVCEPECPNESISEGDSIYVIDPE</sequence>
<evidence type="ECO:0000256" key="3">
    <source>
        <dbReference type="ARBA" id="ARBA00023014"/>
    </source>
</evidence>
<dbReference type="AlphaFoldDB" id="A0A932GPT0"/>
<dbReference type="InterPro" id="IPR017900">
    <property type="entry name" value="4Fe4S_Fe_S_CS"/>
</dbReference>
<dbReference type="Proteomes" id="UP000741360">
    <property type="component" value="Unassembled WGS sequence"/>
</dbReference>
<name>A0A932GPT0_UNCTE</name>